<dbReference type="AlphaFoldDB" id="A0A8B6EB40"/>
<comment type="caution">
    <text evidence="2">The sequence shown here is derived from an EMBL/GenBank/DDBJ whole genome shotgun (WGS) entry which is preliminary data.</text>
</comment>
<protein>
    <recommendedName>
        <fullName evidence="4">C-type lectin domain-containing protein</fullName>
    </recommendedName>
</protein>
<dbReference type="Proteomes" id="UP000596742">
    <property type="component" value="Unassembled WGS sequence"/>
</dbReference>
<feature type="transmembrane region" description="Helical" evidence="1">
    <location>
        <begin position="207"/>
        <end position="232"/>
    </location>
</feature>
<dbReference type="OrthoDB" id="6196278at2759"/>
<name>A0A8B6EB40_MYTGA</name>
<evidence type="ECO:0000256" key="1">
    <source>
        <dbReference type="SAM" id="Phobius"/>
    </source>
</evidence>
<organism evidence="2 3">
    <name type="scientific">Mytilus galloprovincialis</name>
    <name type="common">Mediterranean mussel</name>
    <dbReference type="NCBI Taxonomy" id="29158"/>
    <lineage>
        <taxon>Eukaryota</taxon>
        <taxon>Metazoa</taxon>
        <taxon>Spiralia</taxon>
        <taxon>Lophotrochozoa</taxon>
        <taxon>Mollusca</taxon>
        <taxon>Bivalvia</taxon>
        <taxon>Autobranchia</taxon>
        <taxon>Pteriomorphia</taxon>
        <taxon>Mytilida</taxon>
        <taxon>Mytiloidea</taxon>
        <taxon>Mytilidae</taxon>
        <taxon>Mytilinae</taxon>
        <taxon>Mytilus</taxon>
    </lineage>
</organism>
<evidence type="ECO:0000313" key="2">
    <source>
        <dbReference type="EMBL" id="VDI31392.1"/>
    </source>
</evidence>
<feature type="non-terminal residue" evidence="2">
    <location>
        <position position="288"/>
    </location>
</feature>
<evidence type="ECO:0008006" key="4">
    <source>
        <dbReference type="Google" id="ProtNLM"/>
    </source>
</evidence>
<reference evidence="2" key="1">
    <citation type="submission" date="2018-11" db="EMBL/GenBank/DDBJ databases">
        <authorList>
            <person name="Alioto T."/>
            <person name="Alioto T."/>
        </authorList>
    </citation>
    <scope>NUCLEOTIDE SEQUENCE</scope>
</reference>
<proteinExistence type="predicted"/>
<keyword evidence="1" id="KW-0812">Transmembrane</keyword>
<keyword evidence="1" id="KW-1133">Transmembrane helix</keyword>
<accession>A0A8B6EB40</accession>
<gene>
    <name evidence="2" type="ORF">MGAL_10B074488</name>
</gene>
<evidence type="ECO:0000313" key="3">
    <source>
        <dbReference type="Proteomes" id="UP000596742"/>
    </source>
</evidence>
<keyword evidence="3" id="KW-1185">Reference proteome</keyword>
<keyword evidence="1" id="KW-0472">Membrane</keyword>
<dbReference type="EMBL" id="UYJE01004787">
    <property type="protein sequence ID" value="VDI31392.1"/>
    <property type="molecule type" value="Genomic_DNA"/>
</dbReference>
<sequence>MSSDPGDCTTICCGSCNTPTQNNNHLEGRRCSSMNYRIAGSCGKGVHKWGLDYFRSLNFCIQNNMLLPASNYCQGKGIHQYGQMSWTNVFREEVEIIKTKDVNDDPVRCFSGVFILVNGQRILNMTDQMCSEYKNWFVCKTNTTIPETATQSLLLTIDTTNDEQINTSSGQSSIPAKHITIPNTTAAKTIGQNGFTNDQSDNGDKSISIGAVIGGILCACFIIFVVAVLIVCKVRSKRMLSESNNRDYEDFSRVSVSKTTYEDLDNINHNSLTAIPTQTCDIDDTSAP</sequence>